<dbReference type="Proteomes" id="UP001642484">
    <property type="component" value="Unassembled WGS sequence"/>
</dbReference>
<dbReference type="Gene3D" id="2.60.40.790">
    <property type="match status" value="1"/>
</dbReference>
<keyword evidence="1" id="KW-0802">TPR repeat</keyword>
<evidence type="ECO:0000259" key="2">
    <source>
        <dbReference type="PROSITE" id="PS51203"/>
    </source>
</evidence>
<dbReference type="SUPFAM" id="SSF49764">
    <property type="entry name" value="HSP20-like chaperones"/>
    <property type="match status" value="1"/>
</dbReference>
<dbReference type="SUPFAM" id="SSF48452">
    <property type="entry name" value="TPR-like"/>
    <property type="match status" value="1"/>
</dbReference>
<dbReference type="PANTHER" id="PTHR46423">
    <property type="entry name" value="RNA POLYMERASE II-ASSOCIATED PROTEIN 3"/>
    <property type="match status" value="1"/>
</dbReference>
<evidence type="ECO:0000313" key="4">
    <source>
        <dbReference type="Proteomes" id="UP001642484"/>
    </source>
</evidence>
<dbReference type="EMBL" id="CAXAMN010007435">
    <property type="protein sequence ID" value="CAK9021524.1"/>
    <property type="molecule type" value="Genomic_DNA"/>
</dbReference>
<evidence type="ECO:0000256" key="1">
    <source>
        <dbReference type="ARBA" id="ARBA00022803"/>
    </source>
</evidence>
<dbReference type="Gene3D" id="1.25.40.10">
    <property type="entry name" value="Tetratricopeptide repeat domain"/>
    <property type="match status" value="2"/>
</dbReference>
<dbReference type="PANTHER" id="PTHR46423:SF1">
    <property type="entry name" value="RNA POLYMERASE II-ASSOCIATED PROTEIN 3"/>
    <property type="match status" value="1"/>
</dbReference>
<name>A0ABP0K413_9DINO</name>
<organism evidence="3 4">
    <name type="scientific">Durusdinium trenchii</name>
    <dbReference type="NCBI Taxonomy" id="1381693"/>
    <lineage>
        <taxon>Eukaryota</taxon>
        <taxon>Sar</taxon>
        <taxon>Alveolata</taxon>
        <taxon>Dinophyceae</taxon>
        <taxon>Suessiales</taxon>
        <taxon>Symbiodiniaceae</taxon>
        <taxon>Durusdinium</taxon>
    </lineage>
</organism>
<keyword evidence="4" id="KW-1185">Reference proteome</keyword>
<dbReference type="SMART" id="SM00028">
    <property type="entry name" value="TPR"/>
    <property type="match status" value="2"/>
</dbReference>
<comment type="caution">
    <text evidence="3">The sequence shown here is derived from an EMBL/GenBank/DDBJ whole genome shotgun (WGS) entry which is preliminary data.</text>
</comment>
<evidence type="ECO:0000313" key="3">
    <source>
        <dbReference type="EMBL" id="CAK9021524.1"/>
    </source>
</evidence>
<dbReference type="InterPro" id="IPR008978">
    <property type="entry name" value="HSP20-like_chaperone"/>
</dbReference>
<dbReference type="InterPro" id="IPR051966">
    <property type="entry name" value="RPAP3"/>
</dbReference>
<protein>
    <recommendedName>
        <fullName evidence="2">CS domain-containing protein</fullName>
    </recommendedName>
</protein>
<proteinExistence type="predicted"/>
<sequence length="284" mass="31901">MLEGEAVSQASANAGPEIREEVERLKAQGNEEFRNGDFEAALEKYALALRSLERVAYVDAIASTLASNQALCLLKLAKFQEAEAYRRGLARLKLGEPRGAAEDLQKAQRLEPQNAEIRQKLAEARELASAAPIGEEEVAVAAAAAGALGKDGGLYNEKSDLNEGRLAGSYQEQREWVRTIDKWNEIVDISFADEENKNCISVYMSLPGIHEIAPNKVCVWMTATTLEVRIIELRGENWCYVAQELWGQINPERSSWKIRKDKLSLKLDKRAARSWDKWEKLRRI</sequence>
<dbReference type="PROSITE" id="PS51203">
    <property type="entry name" value="CS"/>
    <property type="match status" value="1"/>
</dbReference>
<dbReference type="InterPro" id="IPR007052">
    <property type="entry name" value="CS_dom"/>
</dbReference>
<dbReference type="Pfam" id="PF04969">
    <property type="entry name" value="CS"/>
    <property type="match status" value="1"/>
</dbReference>
<reference evidence="3 4" key="1">
    <citation type="submission" date="2024-02" db="EMBL/GenBank/DDBJ databases">
        <authorList>
            <person name="Chen Y."/>
            <person name="Shah S."/>
            <person name="Dougan E. K."/>
            <person name="Thang M."/>
            <person name="Chan C."/>
        </authorList>
    </citation>
    <scope>NUCLEOTIDE SEQUENCE [LARGE SCALE GENOMIC DNA]</scope>
</reference>
<accession>A0ABP0K413</accession>
<feature type="domain" description="CS" evidence="2">
    <location>
        <begin position="184"/>
        <end position="282"/>
    </location>
</feature>
<gene>
    <name evidence="3" type="ORF">CCMP2556_LOCUS14473</name>
</gene>
<dbReference type="InterPro" id="IPR019734">
    <property type="entry name" value="TPR_rpt"/>
</dbReference>
<dbReference type="InterPro" id="IPR011990">
    <property type="entry name" value="TPR-like_helical_dom_sf"/>
</dbReference>